<dbReference type="Gene3D" id="2.40.50.100">
    <property type="match status" value="1"/>
</dbReference>
<dbReference type="AlphaFoldDB" id="A0A081C3J9"/>
<dbReference type="GO" id="GO:0004149">
    <property type="term" value="F:dihydrolipoyllysine-residue succinyltransferase activity"/>
    <property type="evidence" value="ECO:0007669"/>
    <property type="project" value="UniProtKB-UniRule"/>
</dbReference>
<feature type="region of interest" description="Disordered" evidence="12">
    <location>
        <begin position="87"/>
        <end position="116"/>
    </location>
</feature>
<dbReference type="NCBIfam" id="NF004309">
    <property type="entry name" value="PRK05704.1"/>
    <property type="match status" value="1"/>
</dbReference>
<dbReference type="InterPro" id="IPR036625">
    <property type="entry name" value="E3-bd_dom_sf"/>
</dbReference>
<dbReference type="CDD" id="cd06849">
    <property type="entry name" value="lipoyl_domain"/>
    <property type="match status" value="1"/>
</dbReference>
<proteinExistence type="inferred from homology"/>
<feature type="region of interest" description="Disordered" evidence="12">
    <location>
        <begin position="204"/>
        <end position="235"/>
    </location>
</feature>
<dbReference type="PROSITE" id="PS51826">
    <property type="entry name" value="PSBD"/>
    <property type="match status" value="1"/>
</dbReference>
<keyword evidence="9 11" id="KW-0012">Acyltransferase</keyword>
<protein>
    <recommendedName>
        <fullName evidence="5 11">Dihydrolipoyllysine-residue succinyltransferase component of 2-oxoglutarate dehydrogenase complex</fullName>
        <ecNumber evidence="4 11">2.3.1.61</ecNumber>
    </recommendedName>
    <alternativeName>
        <fullName evidence="11">2-oxoglutarate dehydrogenase complex component E2</fullName>
    </alternativeName>
</protein>
<dbReference type="PANTHER" id="PTHR43416:SF5">
    <property type="entry name" value="DIHYDROLIPOYLLYSINE-RESIDUE SUCCINYLTRANSFERASE COMPONENT OF 2-OXOGLUTARATE DEHYDROGENASE COMPLEX, MITOCHONDRIAL"/>
    <property type="match status" value="1"/>
</dbReference>
<dbReference type="UniPathway" id="UPA00868">
    <property type="reaction ID" value="UER00840"/>
</dbReference>
<feature type="compositionally biased region" description="Basic and acidic residues" evidence="12">
    <location>
        <begin position="98"/>
        <end position="113"/>
    </location>
</feature>
<evidence type="ECO:0000256" key="1">
    <source>
        <dbReference type="ARBA" id="ARBA00004052"/>
    </source>
</evidence>
<dbReference type="Gene3D" id="4.10.320.10">
    <property type="entry name" value="E3-binding domain"/>
    <property type="match status" value="1"/>
</dbReference>
<organism evidence="15">
    <name type="scientific">Vecturithrix granuli</name>
    <dbReference type="NCBI Taxonomy" id="1499967"/>
    <lineage>
        <taxon>Bacteria</taxon>
        <taxon>Candidatus Moduliflexota</taxon>
        <taxon>Candidatus Vecturitrichia</taxon>
        <taxon>Candidatus Vecturitrichales</taxon>
        <taxon>Candidatus Vecturitrichaceae</taxon>
        <taxon>Candidatus Vecturithrix</taxon>
    </lineage>
</organism>
<feature type="domain" description="Lipoyl-binding" evidence="13">
    <location>
        <begin position="2"/>
        <end position="76"/>
    </location>
</feature>
<feature type="domain" description="Peripheral subunit-binding (PSBD)" evidence="14">
    <location>
        <begin position="164"/>
        <end position="201"/>
    </location>
</feature>
<dbReference type="InterPro" id="IPR011053">
    <property type="entry name" value="Single_hybrid_motif"/>
</dbReference>
<dbReference type="Pfam" id="PF00198">
    <property type="entry name" value="2-oxoacid_dh"/>
    <property type="match status" value="1"/>
</dbReference>
<evidence type="ECO:0000256" key="11">
    <source>
        <dbReference type="RuleBase" id="RU361138"/>
    </source>
</evidence>
<evidence type="ECO:0000256" key="7">
    <source>
        <dbReference type="ARBA" id="ARBA00022679"/>
    </source>
</evidence>
<evidence type="ECO:0000256" key="3">
    <source>
        <dbReference type="ARBA" id="ARBA00007317"/>
    </source>
</evidence>
<evidence type="ECO:0000259" key="14">
    <source>
        <dbReference type="PROSITE" id="PS51826"/>
    </source>
</evidence>
<evidence type="ECO:0000256" key="5">
    <source>
        <dbReference type="ARBA" id="ARBA00019511"/>
    </source>
</evidence>
<dbReference type="EC" id="2.3.1.61" evidence="4 11"/>
<dbReference type="SUPFAM" id="SSF51230">
    <property type="entry name" value="Single hybrid motif"/>
    <property type="match status" value="1"/>
</dbReference>
<dbReference type="GO" id="GO:0033512">
    <property type="term" value="P:L-lysine catabolic process to acetyl-CoA via saccharopine"/>
    <property type="evidence" value="ECO:0007669"/>
    <property type="project" value="UniProtKB-UniRule"/>
</dbReference>
<dbReference type="SUPFAM" id="SSF47005">
    <property type="entry name" value="Peripheral subunit-binding domain of 2-oxo acid dehydrogenase complex"/>
    <property type="match status" value="1"/>
</dbReference>
<keyword evidence="7 11" id="KW-0808">Transferase</keyword>
<comment type="cofactor">
    <cofactor evidence="11">
        <name>(R)-lipoate</name>
        <dbReference type="ChEBI" id="CHEBI:83088"/>
    </cofactor>
    <text evidence="11">Binds 1 lipoyl cofactor covalently.</text>
</comment>
<keyword evidence="16" id="KW-1185">Reference proteome</keyword>
<dbReference type="GO" id="GO:0045252">
    <property type="term" value="C:oxoglutarate dehydrogenase complex"/>
    <property type="evidence" value="ECO:0007669"/>
    <property type="project" value="UniProtKB-UniRule"/>
</dbReference>
<evidence type="ECO:0000256" key="12">
    <source>
        <dbReference type="SAM" id="MobiDB-lite"/>
    </source>
</evidence>
<dbReference type="NCBIfam" id="TIGR01347">
    <property type="entry name" value="sucB"/>
    <property type="match status" value="1"/>
</dbReference>
<evidence type="ECO:0000256" key="10">
    <source>
        <dbReference type="ARBA" id="ARBA00052761"/>
    </source>
</evidence>
<dbReference type="EMBL" id="DF820469">
    <property type="protein sequence ID" value="GAK59154.1"/>
    <property type="molecule type" value="Genomic_DNA"/>
</dbReference>
<gene>
    <name evidence="15" type="ORF">U27_06130</name>
</gene>
<keyword evidence="8 11" id="KW-0450">Lipoyl</keyword>
<evidence type="ECO:0000259" key="13">
    <source>
        <dbReference type="PROSITE" id="PS50968"/>
    </source>
</evidence>
<accession>A0A081C3J9</accession>
<dbReference type="SUPFAM" id="SSF52777">
    <property type="entry name" value="CoA-dependent acyltransferases"/>
    <property type="match status" value="1"/>
</dbReference>
<keyword evidence="6 11" id="KW-0816">Tricarboxylic acid cycle</keyword>
<dbReference type="eggNOG" id="COG0508">
    <property type="taxonomic scope" value="Bacteria"/>
</dbReference>
<reference evidence="15" key="1">
    <citation type="journal article" date="2015" name="PeerJ">
        <title>First genomic representation of candidate bacterial phylum KSB3 points to enhanced environmental sensing as a trigger of wastewater bulking.</title>
        <authorList>
            <person name="Sekiguchi Y."/>
            <person name="Ohashi A."/>
            <person name="Parks D.H."/>
            <person name="Yamauchi T."/>
            <person name="Tyson G.W."/>
            <person name="Hugenholtz P."/>
        </authorList>
    </citation>
    <scope>NUCLEOTIDE SEQUENCE [LARGE SCALE GENOMIC DNA]</scope>
</reference>
<name>A0A081C3J9_VECG1</name>
<dbReference type="PANTHER" id="PTHR43416">
    <property type="entry name" value="DIHYDROLIPOYLLYSINE-RESIDUE SUCCINYLTRANSFERASE COMPONENT OF 2-OXOGLUTARATE DEHYDROGENASE COMPLEX, MITOCHONDRIAL-RELATED"/>
    <property type="match status" value="1"/>
</dbReference>
<dbReference type="GO" id="GO:0006099">
    <property type="term" value="P:tricarboxylic acid cycle"/>
    <property type="evidence" value="ECO:0007669"/>
    <property type="project" value="UniProtKB-UniRule"/>
</dbReference>
<comment type="function">
    <text evidence="1 11">E2 component of the 2-oxoglutarate dehydrogenase (OGDH) complex which catalyzes the second step in the conversion of 2-oxoglutarate to succinyl-CoA and CO(2).</text>
</comment>
<dbReference type="FunFam" id="3.30.559.10:FF:000007">
    <property type="entry name" value="Dihydrolipoamide acetyltransferase component of pyruvate dehydrogenase complex"/>
    <property type="match status" value="1"/>
</dbReference>
<dbReference type="STRING" id="1499967.U27_06130"/>
<comment type="catalytic activity">
    <reaction evidence="10 11">
        <text>N(6)-[(R)-dihydrolipoyl]-L-lysyl-[protein] + succinyl-CoA = N(6)-[(R)-S(8)-succinyldihydrolipoyl]-L-lysyl-[protein] + CoA</text>
        <dbReference type="Rhea" id="RHEA:15213"/>
        <dbReference type="Rhea" id="RHEA-COMP:10475"/>
        <dbReference type="Rhea" id="RHEA-COMP:20092"/>
        <dbReference type="ChEBI" id="CHEBI:57287"/>
        <dbReference type="ChEBI" id="CHEBI:57292"/>
        <dbReference type="ChEBI" id="CHEBI:83100"/>
        <dbReference type="ChEBI" id="CHEBI:83120"/>
        <dbReference type="EC" id="2.3.1.61"/>
    </reaction>
</comment>
<evidence type="ECO:0000256" key="9">
    <source>
        <dbReference type="ARBA" id="ARBA00023315"/>
    </source>
</evidence>
<dbReference type="InterPro" id="IPR004167">
    <property type="entry name" value="PSBD"/>
</dbReference>
<dbReference type="PROSITE" id="PS50968">
    <property type="entry name" value="BIOTINYL_LIPOYL"/>
    <property type="match status" value="1"/>
</dbReference>
<dbReference type="PROSITE" id="PS00189">
    <property type="entry name" value="LIPOYL"/>
    <property type="match status" value="1"/>
</dbReference>
<dbReference type="InterPro" id="IPR050537">
    <property type="entry name" value="2-oxoacid_dehydrogenase"/>
</dbReference>
<dbReference type="Pfam" id="PF00364">
    <property type="entry name" value="Biotin_lipoyl"/>
    <property type="match status" value="1"/>
</dbReference>
<dbReference type="InterPro" id="IPR003016">
    <property type="entry name" value="2-oxoA_DH_lipoyl-BS"/>
</dbReference>
<dbReference type="Gene3D" id="3.30.559.10">
    <property type="entry name" value="Chloramphenicol acetyltransferase-like domain"/>
    <property type="match status" value="1"/>
</dbReference>
<evidence type="ECO:0000256" key="6">
    <source>
        <dbReference type="ARBA" id="ARBA00022532"/>
    </source>
</evidence>
<comment type="pathway">
    <text evidence="2 11">Amino-acid degradation; L-lysine degradation via saccharopine pathway; glutaryl-CoA from L-lysine: step 6/6.</text>
</comment>
<evidence type="ECO:0000256" key="4">
    <source>
        <dbReference type="ARBA" id="ARBA00012945"/>
    </source>
</evidence>
<feature type="compositionally biased region" description="Polar residues" evidence="12">
    <location>
        <begin position="205"/>
        <end position="223"/>
    </location>
</feature>
<sequence>MKHDVKIPRVGESVQEAMLSQWYKRSGDLVHKDEPLLLIETDKVTLEITAEVDGRLEITVGNEQTVAVDSVVGVIDTDAAPVIKKPAASAAQEILPASEKETGKTNSAAEEKTPPSIPVQAAGLLNSSKTDRFDFARPPIARSSSEVEMTTSVEKPATVLEVVSLPPSVRRLAAEHDIDLSQIQGTGPGGRITKSDVVLHLEKTSGAQPQPESSETLPSQSRQPESDEPITRKPMSPIRKRIAAHLLESRHNTAMLTTFNDIDMSRVIELRTRYKDLFQKKYQVKLGFMSFFVKACVEALKGVPQLNAFIEGDDLVYHHYYHIGVAVGSERGLVVPVIRHADQLGFAEIEQAIQQYVEKINANRLELSDLEGGTFTITNGGVFGSLLSTPILNTPQSGILGMHKIDKRPVVVEDEIVIRPMMYVALSYDHRIVDGRESVMFLNRVKECIEHPERLVLEV</sequence>
<dbReference type="InterPro" id="IPR023213">
    <property type="entry name" value="CAT-like_dom_sf"/>
</dbReference>
<comment type="similarity">
    <text evidence="3 11">Belongs to the 2-oxoacid dehydrogenase family.</text>
</comment>
<dbReference type="Pfam" id="PF02817">
    <property type="entry name" value="E3_binding"/>
    <property type="match status" value="1"/>
</dbReference>
<dbReference type="GO" id="GO:0005829">
    <property type="term" value="C:cytosol"/>
    <property type="evidence" value="ECO:0007669"/>
    <property type="project" value="TreeGrafter"/>
</dbReference>
<dbReference type="InterPro" id="IPR001078">
    <property type="entry name" value="2-oxoacid_DH_actylTfrase"/>
</dbReference>
<evidence type="ECO:0000313" key="15">
    <source>
        <dbReference type="EMBL" id="GAK59154.1"/>
    </source>
</evidence>
<dbReference type="HOGENOM" id="CLU_016733_0_0_0"/>
<dbReference type="InterPro" id="IPR000089">
    <property type="entry name" value="Biotin_lipoyl"/>
</dbReference>
<evidence type="ECO:0000256" key="8">
    <source>
        <dbReference type="ARBA" id="ARBA00022823"/>
    </source>
</evidence>
<evidence type="ECO:0000256" key="2">
    <source>
        <dbReference type="ARBA" id="ARBA00005145"/>
    </source>
</evidence>
<evidence type="ECO:0000313" key="16">
    <source>
        <dbReference type="Proteomes" id="UP000030661"/>
    </source>
</evidence>
<dbReference type="InterPro" id="IPR006255">
    <property type="entry name" value="SucB"/>
</dbReference>
<dbReference type="Proteomes" id="UP000030661">
    <property type="component" value="Unassembled WGS sequence"/>
</dbReference>